<dbReference type="GO" id="GO:0003700">
    <property type="term" value="F:DNA-binding transcription factor activity"/>
    <property type="evidence" value="ECO:0007669"/>
    <property type="project" value="InterPro"/>
</dbReference>
<feature type="domain" description="HTH araC/xylS-type" evidence="4">
    <location>
        <begin position="219"/>
        <end position="320"/>
    </location>
</feature>
<evidence type="ECO:0000313" key="6">
    <source>
        <dbReference type="Proteomes" id="UP000544090"/>
    </source>
</evidence>
<dbReference type="SMART" id="SM00342">
    <property type="entry name" value="HTH_ARAC"/>
    <property type="match status" value="1"/>
</dbReference>
<gene>
    <name evidence="5" type="ORF">HGG74_06735</name>
</gene>
<dbReference type="Pfam" id="PF14525">
    <property type="entry name" value="AraC_binding_2"/>
    <property type="match status" value="1"/>
</dbReference>
<name>A0A7X6HDM5_9MICC</name>
<dbReference type="InterPro" id="IPR050204">
    <property type="entry name" value="AraC_XylS_family_regulators"/>
</dbReference>
<reference evidence="5 6" key="1">
    <citation type="submission" date="2020-04" db="EMBL/GenBank/DDBJ databases">
        <title>Arthrobacter sp. nov.</title>
        <authorList>
            <person name="Liu S."/>
        </authorList>
    </citation>
    <scope>NUCLEOTIDE SEQUENCE [LARGE SCALE GENOMIC DNA]</scope>
    <source>
        <strain evidence="5 6">E918</strain>
    </source>
</reference>
<dbReference type="Gene3D" id="1.10.10.60">
    <property type="entry name" value="Homeodomain-like"/>
    <property type="match status" value="1"/>
</dbReference>
<proteinExistence type="predicted"/>
<sequence>MTGATVLEPGLLVGQRPMDLDEWAVKIRNSFMPMDVRSADPSLLDREFRARMGGVSIGDLRISCIDADPHSAHSLEPSRGGVPPFYKFTLQLNGTSMIIQDGRETVLQPGDMAIYDAARPCSLIFTESFSCLLVQLPRHAVELGPAAVRELTARTLCSDYGPAALAKPFLANLAGQIGNCHPSALAPMSEAAVRLIGSVLIEEHSRLGACTEPTAGLVGRVMRYLDGHIADDTLDAKTLAAVHNVSLRSLQRAFTKEGLTVSAAVRLRRLEHARRALLDPANAYQTVAGLAARSGFTDPALFSRLFRQQYGTTPSDYRAGKRPA</sequence>
<dbReference type="PRINTS" id="PR00032">
    <property type="entry name" value="HTHARAC"/>
</dbReference>
<evidence type="ECO:0000256" key="2">
    <source>
        <dbReference type="ARBA" id="ARBA00023125"/>
    </source>
</evidence>
<evidence type="ECO:0000256" key="1">
    <source>
        <dbReference type="ARBA" id="ARBA00023015"/>
    </source>
</evidence>
<dbReference type="SUPFAM" id="SSF46689">
    <property type="entry name" value="Homeodomain-like"/>
    <property type="match status" value="1"/>
</dbReference>
<dbReference type="PANTHER" id="PTHR46796:SF6">
    <property type="entry name" value="ARAC SUBFAMILY"/>
    <property type="match status" value="1"/>
</dbReference>
<dbReference type="InterPro" id="IPR035418">
    <property type="entry name" value="AraC-bd_2"/>
</dbReference>
<evidence type="ECO:0000256" key="3">
    <source>
        <dbReference type="ARBA" id="ARBA00023163"/>
    </source>
</evidence>
<dbReference type="InterPro" id="IPR020449">
    <property type="entry name" value="Tscrpt_reg_AraC-type_HTH"/>
</dbReference>
<evidence type="ECO:0000313" key="5">
    <source>
        <dbReference type="EMBL" id="NKX54243.1"/>
    </source>
</evidence>
<dbReference type="RefSeq" id="WP_168485584.1">
    <property type="nucleotide sequence ID" value="NZ_JAAZSQ010000004.1"/>
</dbReference>
<organism evidence="5 6">
    <name type="scientific">Arthrobacter mobilis</name>
    <dbReference type="NCBI Taxonomy" id="2724944"/>
    <lineage>
        <taxon>Bacteria</taxon>
        <taxon>Bacillati</taxon>
        <taxon>Actinomycetota</taxon>
        <taxon>Actinomycetes</taxon>
        <taxon>Micrococcales</taxon>
        <taxon>Micrococcaceae</taxon>
        <taxon>Arthrobacter</taxon>
    </lineage>
</organism>
<dbReference type="AlphaFoldDB" id="A0A7X6HDM5"/>
<keyword evidence="2" id="KW-0238">DNA-binding</keyword>
<keyword evidence="1" id="KW-0805">Transcription regulation</keyword>
<dbReference type="PROSITE" id="PS01124">
    <property type="entry name" value="HTH_ARAC_FAMILY_2"/>
    <property type="match status" value="1"/>
</dbReference>
<dbReference type="InterPro" id="IPR018060">
    <property type="entry name" value="HTH_AraC"/>
</dbReference>
<evidence type="ECO:0000259" key="4">
    <source>
        <dbReference type="PROSITE" id="PS01124"/>
    </source>
</evidence>
<keyword evidence="3" id="KW-0804">Transcription</keyword>
<protein>
    <submittedName>
        <fullName evidence="5">Helix-turn-helix domain-containing protein</fullName>
    </submittedName>
</protein>
<accession>A0A7X6HDM5</accession>
<dbReference type="InterPro" id="IPR009057">
    <property type="entry name" value="Homeodomain-like_sf"/>
</dbReference>
<dbReference type="InterPro" id="IPR018062">
    <property type="entry name" value="HTH_AraC-typ_CS"/>
</dbReference>
<dbReference type="PANTHER" id="PTHR46796">
    <property type="entry name" value="HTH-TYPE TRANSCRIPTIONAL ACTIVATOR RHAS-RELATED"/>
    <property type="match status" value="1"/>
</dbReference>
<comment type="caution">
    <text evidence="5">The sequence shown here is derived from an EMBL/GenBank/DDBJ whole genome shotgun (WGS) entry which is preliminary data.</text>
</comment>
<dbReference type="PROSITE" id="PS00041">
    <property type="entry name" value="HTH_ARAC_FAMILY_1"/>
    <property type="match status" value="1"/>
</dbReference>
<dbReference type="Proteomes" id="UP000544090">
    <property type="component" value="Unassembled WGS sequence"/>
</dbReference>
<keyword evidence="6" id="KW-1185">Reference proteome</keyword>
<dbReference type="EMBL" id="JAAZSQ010000004">
    <property type="protein sequence ID" value="NKX54243.1"/>
    <property type="molecule type" value="Genomic_DNA"/>
</dbReference>
<dbReference type="GO" id="GO:0043565">
    <property type="term" value="F:sequence-specific DNA binding"/>
    <property type="evidence" value="ECO:0007669"/>
    <property type="project" value="InterPro"/>
</dbReference>
<dbReference type="Pfam" id="PF12833">
    <property type="entry name" value="HTH_18"/>
    <property type="match status" value="1"/>
</dbReference>